<protein>
    <submittedName>
        <fullName evidence="1">24692_t:CDS:1</fullName>
    </submittedName>
</protein>
<accession>A0ACA9RCM9</accession>
<dbReference type="Proteomes" id="UP000789920">
    <property type="component" value="Unassembled WGS sequence"/>
</dbReference>
<reference evidence="1" key="1">
    <citation type="submission" date="2021-06" db="EMBL/GenBank/DDBJ databases">
        <authorList>
            <person name="Kallberg Y."/>
            <person name="Tangrot J."/>
            <person name="Rosling A."/>
        </authorList>
    </citation>
    <scope>NUCLEOTIDE SEQUENCE</scope>
    <source>
        <strain evidence="1">MA461A</strain>
    </source>
</reference>
<organism evidence="1 2">
    <name type="scientific">Racocetra persica</name>
    <dbReference type="NCBI Taxonomy" id="160502"/>
    <lineage>
        <taxon>Eukaryota</taxon>
        <taxon>Fungi</taxon>
        <taxon>Fungi incertae sedis</taxon>
        <taxon>Mucoromycota</taxon>
        <taxon>Glomeromycotina</taxon>
        <taxon>Glomeromycetes</taxon>
        <taxon>Diversisporales</taxon>
        <taxon>Gigasporaceae</taxon>
        <taxon>Racocetra</taxon>
    </lineage>
</organism>
<proteinExistence type="predicted"/>
<evidence type="ECO:0000313" key="1">
    <source>
        <dbReference type="EMBL" id="CAG8787912.1"/>
    </source>
</evidence>
<dbReference type="EMBL" id="CAJVQC010049648">
    <property type="protein sequence ID" value="CAG8787912.1"/>
    <property type="molecule type" value="Genomic_DNA"/>
</dbReference>
<name>A0ACA9RCM9_9GLOM</name>
<gene>
    <name evidence="1" type="ORF">RPERSI_LOCUS18617</name>
</gene>
<sequence>MSNLIYYSTLGYYAVRVGREPGIYMSWEKYKQQIHEYPGALYKKFNTKQQAEDFIKQIDNKNKLSVWTD</sequence>
<feature type="non-terminal residue" evidence="1">
    <location>
        <position position="69"/>
    </location>
</feature>
<keyword evidence="2" id="KW-1185">Reference proteome</keyword>
<evidence type="ECO:0000313" key="2">
    <source>
        <dbReference type="Proteomes" id="UP000789920"/>
    </source>
</evidence>
<comment type="caution">
    <text evidence="1">The sequence shown here is derived from an EMBL/GenBank/DDBJ whole genome shotgun (WGS) entry which is preliminary data.</text>
</comment>